<dbReference type="Proteomes" id="UP000597886">
    <property type="component" value="Unassembled WGS sequence"/>
</dbReference>
<sequence>MTFKANDQVDGLFSGSVADTGVVRLTLWLAVLSGVVLLGAVGIWPEQALVFNQEGGLFETISAACLFAAGVAALWRYPGVTRLYIGLTFLLLAERELEAGVYPEGSLPFMILDGLDSVLDVTLVRVLLACVVLGGVIWHGIPTGWRAVKRRAPFMIVFIAAGCLAVIAQLFEEFTGLHGEALSSVMKARLFVMEETLEMFFSIGILASVLIGWSKSNSDETSHDKDIRAFPDPS</sequence>
<keyword evidence="1" id="KW-1133">Transmembrane helix</keyword>
<evidence type="ECO:0000313" key="2">
    <source>
        <dbReference type="EMBL" id="NOE17728.1"/>
    </source>
</evidence>
<feature type="transmembrane region" description="Helical" evidence="1">
    <location>
        <begin position="25"/>
        <end position="44"/>
    </location>
</feature>
<comment type="caution">
    <text evidence="2">The sequence shown here is derived from an EMBL/GenBank/DDBJ whole genome shotgun (WGS) entry which is preliminary data.</text>
</comment>
<gene>
    <name evidence="2" type="ORF">GS634_06275</name>
</gene>
<name>A0AA91BT32_9RHOB</name>
<keyword evidence="1" id="KW-0472">Membrane</keyword>
<evidence type="ECO:0000256" key="1">
    <source>
        <dbReference type="SAM" id="Phobius"/>
    </source>
</evidence>
<feature type="transmembrane region" description="Helical" evidence="1">
    <location>
        <begin position="153"/>
        <end position="171"/>
    </location>
</feature>
<feature type="transmembrane region" description="Helical" evidence="1">
    <location>
        <begin position="191"/>
        <end position="213"/>
    </location>
</feature>
<feature type="transmembrane region" description="Helical" evidence="1">
    <location>
        <begin position="122"/>
        <end position="141"/>
    </location>
</feature>
<organism evidence="2 3">
    <name type="scientific">Ruegeria atlantica</name>
    <dbReference type="NCBI Taxonomy" id="81569"/>
    <lineage>
        <taxon>Bacteria</taxon>
        <taxon>Pseudomonadati</taxon>
        <taxon>Pseudomonadota</taxon>
        <taxon>Alphaproteobacteria</taxon>
        <taxon>Rhodobacterales</taxon>
        <taxon>Roseobacteraceae</taxon>
        <taxon>Ruegeria</taxon>
    </lineage>
</organism>
<feature type="transmembrane region" description="Helical" evidence="1">
    <location>
        <begin position="56"/>
        <end position="77"/>
    </location>
</feature>
<protein>
    <submittedName>
        <fullName evidence="2">Uncharacterized protein</fullName>
    </submittedName>
</protein>
<reference evidence="2" key="1">
    <citation type="submission" date="2019-12" db="EMBL/GenBank/DDBJ databases">
        <title>Ruegeria JWLKs population differentiation of coral mucus and skeleton niches.</title>
        <authorList>
            <person name="Luo D."/>
        </authorList>
    </citation>
    <scope>NUCLEOTIDE SEQUENCE</scope>
    <source>
        <strain evidence="2">HKCCD6181</strain>
    </source>
</reference>
<dbReference type="EMBL" id="WVRA01000001">
    <property type="protein sequence ID" value="NOE17728.1"/>
    <property type="molecule type" value="Genomic_DNA"/>
</dbReference>
<proteinExistence type="predicted"/>
<accession>A0AA91BT32</accession>
<dbReference type="RefSeq" id="WP_171329023.1">
    <property type="nucleotide sequence ID" value="NZ_WVRA01000001.1"/>
</dbReference>
<evidence type="ECO:0000313" key="3">
    <source>
        <dbReference type="Proteomes" id="UP000597886"/>
    </source>
</evidence>
<keyword evidence="1" id="KW-0812">Transmembrane</keyword>
<dbReference type="AlphaFoldDB" id="A0AA91BT32"/>